<proteinExistence type="predicted"/>
<name>A0A6B0VIR9_9EURY</name>
<accession>A0A6B0VIR9</accession>
<keyword evidence="2" id="KW-1185">Reference proteome</keyword>
<dbReference type="AlphaFoldDB" id="A0A6B0VIR9"/>
<dbReference type="OrthoDB" id="306986at2157"/>
<evidence type="ECO:0000313" key="1">
    <source>
        <dbReference type="EMBL" id="MXV61163.1"/>
    </source>
</evidence>
<evidence type="ECO:0000313" key="2">
    <source>
        <dbReference type="Proteomes" id="UP000434101"/>
    </source>
</evidence>
<dbReference type="Proteomes" id="UP000434101">
    <property type="component" value="Unassembled WGS sequence"/>
</dbReference>
<protein>
    <submittedName>
        <fullName evidence="1">Uncharacterized protein</fullName>
    </submittedName>
</protein>
<comment type="caution">
    <text evidence="1">The sequence shown here is derived from an EMBL/GenBank/DDBJ whole genome shotgun (WGS) entry which is preliminary data.</text>
</comment>
<organism evidence="1 2">
    <name type="scientific">Natronorubrum halalkaliphilum</name>
    <dbReference type="NCBI Taxonomy" id="2691917"/>
    <lineage>
        <taxon>Archaea</taxon>
        <taxon>Methanobacteriati</taxon>
        <taxon>Methanobacteriota</taxon>
        <taxon>Stenosarchaea group</taxon>
        <taxon>Halobacteria</taxon>
        <taxon>Halobacteriales</taxon>
        <taxon>Natrialbaceae</taxon>
        <taxon>Natronorubrum</taxon>
    </lineage>
</organism>
<gene>
    <name evidence="1" type="ORF">GS429_03625</name>
</gene>
<dbReference type="RefSeq" id="WP_160062808.1">
    <property type="nucleotide sequence ID" value="NZ_WUYX01000015.1"/>
</dbReference>
<reference evidence="1 2" key="1">
    <citation type="submission" date="2020-01" db="EMBL/GenBank/DDBJ databases">
        <title>Natronorubrum sp. JWXQ-INN 674 isolated from Inner Mongolia Autonomous Region of China.</title>
        <authorList>
            <person name="Xue Q."/>
        </authorList>
    </citation>
    <scope>NUCLEOTIDE SEQUENCE [LARGE SCALE GENOMIC DNA]</scope>
    <source>
        <strain evidence="1 2">JWXQ-INN-674</strain>
    </source>
</reference>
<sequence>MGAGHDNLVESFIKSDLSPTGKWWVEVPVGLSVDGTTAVKHIDAVCLTSQEFDLPEVYPERTGMVEYVNPDGHGSSVSKTELFRRMNSSHHFQEESVALVECKTGPLSLKGVGQLVAYEALLTDDWNWEVDERILIGADIDPLVHEACKSLGIRTVQVSP</sequence>
<dbReference type="EMBL" id="WUYX01000015">
    <property type="protein sequence ID" value="MXV61163.1"/>
    <property type="molecule type" value="Genomic_DNA"/>
</dbReference>